<dbReference type="EC" id="1.5.5.2" evidence="4"/>
<dbReference type="PANTHER" id="PTHR42862:SF1">
    <property type="entry name" value="DELTA-1-PYRROLINE-5-CARBOXYLATE DEHYDROGENASE 2, ISOFORM A-RELATED"/>
    <property type="match status" value="1"/>
</dbReference>
<protein>
    <submittedName>
        <fullName evidence="4">Trifunctional transcriptional regulator/proline dehydrogenase/pyrroline-5-carboxylate dehydrogenase</fullName>
        <ecNumber evidence="4">1.5.5.2</ecNumber>
    </submittedName>
</protein>
<dbReference type="AlphaFoldDB" id="A0A656GJM4"/>
<sequence length="99" mass="11007">MLCLQEDSADRVIEMLKGAMAESRLGNPERLSVDIGPVIDAEAEAGIEKHIQAMRDKGRTVYQVAIANSTELKRGTYVMPTLIELESFDELQREIFGPV</sequence>
<keyword evidence="1 4" id="KW-0560">Oxidoreductase</keyword>
<keyword evidence="2" id="KW-0520">NAD</keyword>
<dbReference type="GO" id="GO:0010133">
    <property type="term" value="P:L-proline catabolic process to L-glutamate"/>
    <property type="evidence" value="ECO:0007669"/>
    <property type="project" value="TreeGrafter"/>
</dbReference>
<feature type="domain" description="Aldehyde dehydrogenase" evidence="3">
    <location>
        <begin position="2"/>
        <end position="99"/>
    </location>
</feature>
<dbReference type="SUPFAM" id="SSF53720">
    <property type="entry name" value="ALDH-like"/>
    <property type="match status" value="1"/>
</dbReference>
<evidence type="ECO:0000313" key="5">
    <source>
        <dbReference type="Proteomes" id="UP000003465"/>
    </source>
</evidence>
<accession>A0A656GJM4</accession>
<evidence type="ECO:0000259" key="3">
    <source>
        <dbReference type="Pfam" id="PF00171"/>
    </source>
</evidence>
<name>A0A656GJM4_PSEA0</name>
<dbReference type="GO" id="GO:0004657">
    <property type="term" value="F:proline dehydrogenase activity"/>
    <property type="evidence" value="ECO:0007669"/>
    <property type="project" value="UniProtKB-EC"/>
</dbReference>
<dbReference type="InterPro" id="IPR015590">
    <property type="entry name" value="Aldehyde_DH_dom"/>
</dbReference>
<dbReference type="Gene3D" id="3.40.309.10">
    <property type="entry name" value="Aldehyde Dehydrogenase, Chain A, domain 2"/>
    <property type="match status" value="1"/>
</dbReference>
<dbReference type="EMBL" id="AEAG01001543">
    <property type="protein sequence ID" value="EGH25715.1"/>
    <property type="molecule type" value="Genomic_DNA"/>
</dbReference>
<reference evidence="4 5" key="1">
    <citation type="journal article" date="2011" name="PLoS Pathog.">
        <title>Dynamic evolution of pathogenicity revealed by sequencing and comparative genomics of 19 Pseudomonas syringae isolates.</title>
        <authorList>
            <person name="Baltrus D.A."/>
            <person name="Nishimura M.T."/>
            <person name="Romanchuk A."/>
            <person name="Chang J.H."/>
            <person name="Mukhtar M.S."/>
            <person name="Cherkis K."/>
            <person name="Roach J."/>
            <person name="Grant S.R."/>
            <person name="Jones C.D."/>
            <person name="Dangl J.L."/>
        </authorList>
    </citation>
    <scope>NUCLEOTIDE SEQUENCE [LARGE SCALE GENOMIC DNA]</scope>
    <source>
        <strain evidence="4 5">301020</strain>
    </source>
</reference>
<dbReference type="PANTHER" id="PTHR42862">
    <property type="entry name" value="DELTA-1-PYRROLINE-5-CARBOXYLATE DEHYDROGENASE 1, ISOFORM A-RELATED"/>
    <property type="match status" value="1"/>
</dbReference>
<dbReference type="InterPro" id="IPR016161">
    <property type="entry name" value="Ald_DH/histidinol_DH"/>
</dbReference>
<dbReference type="Pfam" id="PF00171">
    <property type="entry name" value="Aldedh"/>
    <property type="match status" value="1"/>
</dbReference>
<dbReference type="Proteomes" id="UP000003465">
    <property type="component" value="Unassembled WGS sequence"/>
</dbReference>
<dbReference type="InterPro" id="IPR050485">
    <property type="entry name" value="Proline_metab_enzyme"/>
</dbReference>
<evidence type="ECO:0000256" key="1">
    <source>
        <dbReference type="ARBA" id="ARBA00023002"/>
    </source>
</evidence>
<evidence type="ECO:0000313" key="4">
    <source>
        <dbReference type="EMBL" id="EGH25715.1"/>
    </source>
</evidence>
<dbReference type="GO" id="GO:0009898">
    <property type="term" value="C:cytoplasmic side of plasma membrane"/>
    <property type="evidence" value="ECO:0007669"/>
    <property type="project" value="TreeGrafter"/>
</dbReference>
<dbReference type="InterPro" id="IPR016163">
    <property type="entry name" value="Ald_DH_C"/>
</dbReference>
<feature type="non-terminal residue" evidence="4">
    <location>
        <position position="99"/>
    </location>
</feature>
<organism evidence="4 5">
    <name type="scientific">Pseudomonas amygdali pv. mori str. 301020</name>
    <dbReference type="NCBI Taxonomy" id="629261"/>
    <lineage>
        <taxon>Bacteria</taxon>
        <taxon>Pseudomonadati</taxon>
        <taxon>Pseudomonadota</taxon>
        <taxon>Gammaproteobacteria</taxon>
        <taxon>Pseudomonadales</taxon>
        <taxon>Pseudomonadaceae</taxon>
        <taxon>Pseudomonas</taxon>
        <taxon>Pseudomonas amygdali</taxon>
    </lineage>
</organism>
<comment type="caution">
    <text evidence="4">The sequence shown here is derived from an EMBL/GenBank/DDBJ whole genome shotgun (WGS) entry which is preliminary data.</text>
</comment>
<evidence type="ECO:0000256" key="2">
    <source>
        <dbReference type="ARBA" id="ARBA00023027"/>
    </source>
</evidence>
<gene>
    <name evidence="4" type="primary">putA</name>
    <name evidence="4" type="ORF">PSYMO_31592</name>
</gene>
<proteinExistence type="predicted"/>
<dbReference type="GO" id="GO:0003842">
    <property type="term" value="F:L-glutamate gamma-semialdehyde dehydrogenase activity"/>
    <property type="evidence" value="ECO:0007669"/>
    <property type="project" value="TreeGrafter"/>
</dbReference>